<accession>A0A1B7LB39</accession>
<gene>
    <name evidence="4" type="ORF">A6M21_15630</name>
</gene>
<keyword evidence="5" id="KW-1185">Reference proteome</keyword>
<dbReference type="Gene3D" id="3.40.50.1980">
    <property type="entry name" value="Nitrogenase molybdenum iron protein domain"/>
    <property type="match status" value="2"/>
</dbReference>
<dbReference type="SUPFAM" id="SSF53807">
    <property type="entry name" value="Helical backbone' metal receptor"/>
    <property type="match status" value="1"/>
</dbReference>
<evidence type="ECO:0000256" key="1">
    <source>
        <dbReference type="ARBA" id="ARBA00008814"/>
    </source>
</evidence>
<sequence length="267" mass="28815">MRIVSLVPAHTEILFTLGLGEQVVGVTGHCDFPPAVADKPRVGHFARPEPTEIIALKPDLVLAGGPVHRQVTAELREAGVNVFEFSPSTVEQLLDGMKEIAGLAGTESTGRQVVAALRARVDAVKAKTSGKDRPAVLFLMGGDPLTTPGPGSCQYDALYTAGAGMMTVAAGEPFAFIDWEDVVNYDPEIILACGHTPGQPRRKRCPGCKLEKPPCHRNVEELYDYPQLASVRAVKAHHVYPMPCHYVCRPGPRMVEGMEKLSELINS</sequence>
<name>A0A1B7LB39_9FIRM</name>
<dbReference type="RefSeq" id="WP_066671293.1">
    <property type="nucleotide sequence ID" value="NZ_LYVF01000193.1"/>
</dbReference>
<comment type="caution">
    <text evidence="4">The sequence shown here is derived from an EMBL/GenBank/DDBJ whole genome shotgun (WGS) entry which is preliminary data.</text>
</comment>
<organism evidence="4 5">
    <name type="scientific">Desulfotomaculum copahuensis</name>
    <dbReference type="NCBI Taxonomy" id="1838280"/>
    <lineage>
        <taxon>Bacteria</taxon>
        <taxon>Bacillati</taxon>
        <taxon>Bacillota</taxon>
        <taxon>Clostridia</taxon>
        <taxon>Eubacteriales</taxon>
        <taxon>Desulfotomaculaceae</taxon>
        <taxon>Desulfotomaculum</taxon>
    </lineage>
</organism>
<dbReference type="AlphaFoldDB" id="A0A1B7LB39"/>
<evidence type="ECO:0000313" key="5">
    <source>
        <dbReference type="Proteomes" id="UP000078532"/>
    </source>
</evidence>
<dbReference type="EMBL" id="LYVF01000193">
    <property type="protein sequence ID" value="OAT79549.1"/>
    <property type="molecule type" value="Genomic_DNA"/>
</dbReference>
<dbReference type="OrthoDB" id="9816357at2"/>
<dbReference type="STRING" id="1838280.A6M21_15630"/>
<feature type="domain" description="Fe/B12 periplasmic-binding" evidence="3">
    <location>
        <begin position="2"/>
        <end position="267"/>
    </location>
</feature>
<dbReference type="PANTHER" id="PTHR30535:SF34">
    <property type="entry name" value="MOLYBDATE-BINDING PROTEIN MOLA"/>
    <property type="match status" value="1"/>
</dbReference>
<proteinExistence type="inferred from homology"/>
<evidence type="ECO:0000259" key="3">
    <source>
        <dbReference type="PROSITE" id="PS50983"/>
    </source>
</evidence>
<dbReference type="InterPro" id="IPR002491">
    <property type="entry name" value="ABC_transptr_periplasmic_BD"/>
</dbReference>
<dbReference type="NCBIfam" id="NF038402">
    <property type="entry name" value="TroA_like"/>
    <property type="match status" value="1"/>
</dbReference>
<reference evidence="4 5" key="1">
    <citation type="submission" date="2016-04" db="EMBL/GenBank/DDBJ databases">
        <authorList>
            <person name="Evans L.H."/>
            <person name="Alamgir A."/>
            <person name="Owens N."/>
            <person name="Weber N.D."/>
            <person name="Virtaneva K."/>
            <person name="Barbian K."/>
            <person name="Babar A."/>
            <person name="Rosenke K."/>
        </authorList>
    </citation>
    <scope>NUCLEOTIDE SEQUENCE [LARGE SCALE GENOMIC DNA]</scope>
    <source>
        <strain evidence="4 5">LMa1</strain>
    </source>
</reference>
<dbReference type="Proteomes" id="UP000078532">
    <property type="component" value="Unassembled WGS sequence"/>
</dbReference>
<protein>
    <recommendedName>
        <fullName evidence="3">Fe/B12 periplasmic-binding domain-containing protein</fullName>
    </recommendedName>
</protein>
<dbReference type="InterPro" id="IPR050902">
    <property type="entry name" value="ABC_Transporter_SBP"/>
</dbReference>
<dbReference type="InterPro" id="IPR054828">
    <property type="entry name" value="Vit_B12_bind_prot"/>
</dbReference>
<dbReference type="Pfam" id="PF01497">
    <property type="entry name" value="Peripla_BP_2"/>
    <property type="match status" value="1"/>
</dbReference>
<evidence type="ECO:0000256" key="2">
    <source>
        <dbReference type="ARBA" id="ARBA00022729"/>
    </source>
</evidence>
<dbReference type="PANTHER" id="PTHR30535">
    <property type="entry name" value="VITAMIN B12-BINDING PROTEIN"/>
    <property type="match status" value="1"/>
</dbReference>
<evidence type="ECO:0000313" key="4">
    <source>
        <dbReference type="EMBL" id="OAT79549.1"/>
    </source>
</evidence>
<dbReference type="PROSITE" id="PS50983">
    <property type="entry name" value="FE_B12_PBP"/>
    <property type="match status" value="1"/>
</dbReference>
<comment type="similarity">
    <text evidence="1">Belongs to the bacterial solute-binding protein 8 family.</text>
</comment>
<keyword evidence="2" id="KW-0732">Signal</keyword>
<dbReference type="GO" id="GO:0071281">
    <property type="term" value="P:cellular response to iron ion"/>
    <property type="evidence" value="ECO:0007669"/>
    <property type="project" value="TreeGrafter"/>
</dbReference>